<accession>A0ABV0Y4G6</accession>
<proteinExistence type="predicted"/>
<evidence type="ECO:0000313" key="2">
    <source>
        <dbReference type="Proteomes" id="UP001469553"/>
    </source>
</evidence>
<keyword evidence="2" id="KW-1185">Reference proteome</keyword>
<evidence type="ECO:0000313" key="1">
    <source>
        <dbReference type="EMBL" id="MEQ2288622.1"/>
    </source>
</evidence>
<sequence>MVVRGPSGADCMAAPLLLDLSCFVDEPNHTEMDEGISCNSSTCETYRKCFYRSFCGLNVSCRFQKNVEIQASKNLGRKSPFCLPPGPRSLEITFYQTSENPPSACPPSHGSSFSLWGLLNGVTHKVRRTRKYFSPLLHPPVNLNHRGKDLFLPDLAKGLFAVVSTPAQNRSSIREVIAPPPEPFSGDLEK</sequence>
<reference evidence="1 2" key="1">
    <citation type="submission" date="2021-06" db="EMBL/GenBank/DDBJ databases">
        <authorList>
            <person name="Palmer J.M."/>
        </authorList>
    </citation>
    <scope>NUCLEOTIDE SEQUENCE [LARGE SCALE GENOMIC DNA]</scope>
    <source>
        <strain evidence="1 2">AS_MEX2019</strain>
        <tissue evidence="1">Muscle</tissue>
    </source>
</reference>
<feature type="non-terminal residue" evidence="1">
    <location>
        <position position="190"/>
    </location>
</feature>
<dbReference type="Proteomes" id="UP001469553">
    <property type="component" value="Unassembled WGS sequence"/>
</dbReference>
<gene>
    <name evidence="1" type="ORF">AMECASPLE_024587</name>
</gene>
<dbReference type="EMBL" id="JAHRIP010021165">
    <property type="protein sequence ID" value="MEQ2288622.1"/>
    <property type="molecule type" value="Genomic_DNA"/>
</dbReference>
<comment type="caution">
    <text evidence="1">The sequence shown here is derived from an EMBL/GenBank/DDBJ whole genome shotgun (WGS) entry which is preliminary data.</text>
</comment>
<protein>
    <submittedName>
        <fullName evidence="1">Uncharacterized protein</fullName>
    </submittedName>
</protein>
<name>A0ABV0Y4G6_9TELE</name>
<organism evidence="1 2">
    <name type="scientific">Ameca splendens</name>
    <dbReference type="NCBI Taxonomy" id="208324"/>
    <lineage>
        <taxon>Eukaryota</taxon>
        <taxon>Metazoa</taxon>
        <taxon>Chordata</taxon>
        <taxon>Craniata</taxon>
        <taxon>Vertebrata</taxon>
        <taxon>Euteleostomi</taxon>
        <taxon>Actinopterygii</taxon>
        <taxon>Neopterygii</taxon>
        <taxon>Teleostei</taxon>
        <taxon>Neoteleostei</taxon>
        <taxon>Acanthomorphata</taxon>
        <taxon>Ovalentaria</taxon>
        <taxon>Atherinomorphae</taxon>
        <taxon>Cyprinodontiformes</taxon>
        <taxon>Goodeidae</taxon>
        <taxon>Ameca</taxon>
    </lineage>
</organism>